<organism evidence="1 2">
    <name type="scientific">Dreissena polymorpha</name>
    <name type="common">Zebra mussel</name>
    <name type="synonym">Mytilus polymorpha</name>
    <dbReference type="NCBI Taxonomy" id="45954"/>
    <lineage>
        <taxon>Eukaryota</taxon>
        <taxon>Metazoa</taxon>
        <taxon>Spiralia</taxon>
        <taxon>Lophotrochozoa</taxon>
        <taxon>Mollusca</taxon>
        <taxon>Bivalvia</taxon>
        <taxon>Autobranchia</taxon>
        <taxon>Heteroconchia</taxon>
        <taxon>Euheterodonta</taxon>
        <taxon>Imparidentia</taxon>
        <taxon>Neoheterodontei</taxon>
        <taxon>Myida</taxon>
        <taxon>Dreissenoidea</taxon>
        <taxon>Dreissenidae</taxon>
        <taxon>Dreissena</taxon>
    </lineage>
</organism>
<reference evidence="1" key="2">
    <citation type="submission" date="2020-11" db="EMBL/GenBank/DDBJ databases">
        <authorList>
            <person name="McCartney M.A."/>
            <person name="Auch B."/>
            <person name="Kono T."/>
            <person name="Mallez S."/>
            <person name="Becker A."/>
            <person name="Gohl D.M."/>
            <person name="Silverstein K.A.T."/>
            <person name="Koren S."/>
            <person name="Bechman K.B."/>
            <person name="Herman A."/>
            <person name="Abrahante J.E."/>
            <person name="Garbe J."/>
        </authorList>
    </citation>
    <scope>NUCLEOTIDE SEQUENCE</scope>
    <source>
        <strain evidence="1">Duluth1</strain>
        <tissue evidence="1">Whole animal</tissue>
    </source>
</reference>
<reference evidence="1" key="1">
    <citation type="journal article" date="2019" name="bioRxiv">
        <title>The Genome of the Zebra Mussel, Dreissena polymorpha: A Resource for Invasive Species Research.</title>
        <authorList>
            <person name="McCartney M.A."/>
            <person name="Auch B."/>
            <person name="Kono T."/>
            <person name="Mallez S."/>
            <person name="Zhang Y."/>
            <person name="Obille A."/>
            <person name="Becker A."/>
            <person name="Abrahante J.E."/>
            <person name="Garbe J."/>
            <person name="Badalamenti J.P."/>
            <person name="Herman A."/>
            <person name="Mangelson H."/>
            <person name="Liachko I."/>
            <person name="Sullivan S."/>
            <person name="Sone E.D."/>
            <person name="Koren S."/>
            <person name="Silverstein K.A.T."/>
            <person name="Beckman K.B."/>
            <person name="Gohl D.M."/>
        </authorList>
    </citation>
    <scope>NUCLEOTIDE SEQUENCE</scope>
    <source>
        <strain evidence="1">Duluth1</strain>
        <tissue evidence="1">Whole animal</tissue>
    </source>
</reference>
<gene>
    <name evidence="1" type="ORF">DPMN_000345</name>
</gene>
<protein>
    <submittedName>
        <fullName evidence="1">Uncharacterized protein</fullName>
    </submittedName>
</protein>
<evidence type="ECO:0000313" key="1">
    <source>
        <dbReference type="EMBL" id="KAH3876500.1"/>
    </source>
</evidence>
<name>A0A9D4MFN1_DREPO</name>
<comment type="caution">
    <text evidence="1">The sequence shown here is derived from an EMBL/GenBank/DDBJ whole genome shotgun (WGS) entry which is preliminary data.</text>
</comment>
<dbReference type="Proteomes" id="UP000828390">
    <property type="component" value="Unassembled WGS sequence"/>
</dbReference>
<dbReference type="EMBL" id="JAIWYP010000001">
    <property type="protein sequence ID" value="KAH3876500.1"/>
    <property type="molecule type" value="Genomic_DNA"/>
</dbReference>
<keyword evidence="2" id="KW-1185">Reference proteome</keyword>
<dbReference type="AlphaFoldDB" id="A0A9D4MFN1"/>
<sequence>MQSGQALLPLHSRAVWSGGATIAQSRGLVRHRYHCTVAQSGQALLPLHSRAVWSSAATIAQSCSLVRRRYHCTVV</sequence>
<evidence type="ECO:0000313" key="2">
    <source>
        <dbReference type="Proteomes" id="UP000828390"/>
    </source>
</evidence>
<proteinExistence type="predicted"/>
<accession>A0A9D4MFN1</accession>